<dbReference type="Proteomes" id="UP000298327">
    <property type="component" value="Unassembled WGS sequence"/>
</dbReference>
<comment type="caution">
    <text evidence="2">The sequence shown here is derived from an EMBL/GenBank/DDBJ whole genome shotgun (WGS) entry which is preliminary data.</text>
</comment>
<gene>
    <name evidence="2" type="ORF">EVG20_g10045</name>
</gene>
<protein>
    <submittedName>
        <fullName evidence="2">Uncharacterized protein</fullName>
    </submittedName>
</protein>
<sequence>MDARLARLNASGMRTRARLTKVLADLNETRMLVAECKVQLAESNARLAKSNAKLDESNAKFAESKAELAEDHAMLNEIKMAFAHLTLGEENTSPAAMPIRARSCSV</sequence>
<evidence type="ECO:0000313" key="3">
    <source>
        <dbReference type="Proteomes" id="UP000298327"/>
    </source>
</evidence>
<reference evidence="2 3" key="1">
    <citation type="submission" date="2019-02" db="EMBL/GenBank/DDBJ databases">
        <title>Genome sequencing of the rare red list fungi Dentipellis fragilis.</title>
        <authorList>
            <person name="Buettner E."/>
            <person name="Kellner H."/>
        </authorList>
    </citation>
    <scope>NUCLEOTIDE SEQUENCE [LARGE SCALE GENOMIC DNA]</scope>
    <source>
        <strain evidence="2 3">DSM 105465</strain>
    </source>
</reference>
<dbReference type="EMBL" id="SEOQ01001131">
    <property type="protein sequence ID" value="TFY53595.1"/>
    <property type="molecule type" value="Genomic_DNA"/>
</dbReference>
<feature type="coiled-coil region" evidence="1">
    <location>
        <begin position="40"/>
        <end position="67"/>
    </location>
</feature>
<evidence type="ECO:0000313" key="2">
    <source>
        <dbReference type="EMBL" id="TFY53595.1"/>
    </source>
</evidence>
<evidence type="ECO:0000256" key="1">
    <source>
        <dbReference type="SAM" id="Coils"/>
    </source>
</evidence>
<keyword evidence="3" id="KW-1185">Reference proteome</keyword>
<name>A0A4Y9XU68_9AGAM</name>
<dbReference type="AlphaFoldDB" id="A0A4Y9XU68"/>
<proteinExistence type="predicted"/>
<accession>A0A4Y9XU68</accession>
<keyword evidence="1" id="KW-0175">Coiled coil</keyword>
<organism evidence="2 3">
    <name type="scientific">Dentipellis fragilis</name>
    <dbReference type="NCBI Taxonomy" id="205917"/>
    <lineage>
        <taxon>Eukaryota</taxon>
        <taxon>Fungi</taxon>
        <taxon>Dikarya</taxon>
        <taxon>Basidiomycota</taxon>
        <taxon>Agaricomycotina</taxon>
        <taxon>Agaricomycetes</taxon>
        <taxon>Russulales</taxon>
        <taxon>Hericiaceae</taxon>
        <taxon>Dentipellis</taxon>
    </lineage>
</organism>